<dbReference type="PANTHER" id="PTHR13066">
    <property type="entry name" value="BASIC LEUCINE ZIPPER NUCLEAR FACTOR 1 BLZF1 PROTEIN"/>
    <property type="match status" value="1"/>
</dbReference>
<gene>
    <name evidence="2" type="ORF">SMN809_LOCUS24151</name>
</gene>
<reference evidence="2" key="1">
    <citation type="submission" date="2021-02" db="EMBL/GenBank/DDBJ databases">
        <authorList>
            <person name="Nowell W R."/>
        </authorList>
    </citation>
    <scope>NUCLEOTIDE SEQUENCE</scope>
</reference>
<dbReference type="GO" id="GO:0007030">
    <property type="term" value="P:Golgi organization"/>
    <property type="evidence" value="ECO:0007669"/>
    <property type="project" value="InterPro"/>
</dbReference>
<feature type="non-terminal residue" evidence="2">
    <location>
        <position position="1"/>
    </location>
</feature>
<dbReference type="PANTHER" id="PTHR13066:SF2">
    <property type="entry name" value="GOLGIN-45"/>
    <property type="match status" value="1"/>
</dbReference>
<protein>
    <submittedName>
        <fullName evidence="2">Uncharacterized protein</fullName>
    </submittedName>
</protein>
<name>A0A8S2TDP7_9BILA</name>
<comment type="caution">
    <text evidence="2">The sequence shown here is derived from an EMBL/GenBank/DDBJ whole genome shotgun (WGS) entry which is preliminary data.</text>
</comment>
<keyword evidence="1" id="KW-0175">Coiled coil</keyword>
<evidence type="ECO:0000313" key="3">
    <source>
        <dbReference type="Proteomes" id="UP000676336"/>
    </source>
</evidence>
<dbReference type="AlphaFoldDB" id="A0A8S2TDP7"/>
<sequence>PSSPNAHASQDLYLSSDQQELKLELERVQDENAGLKQQLDIQTQVNAELKKLLVASIGN</sequence>
<proteinExistence type="predicted"/>
<feature type="non-terminal residue" evidence="2">
    <location>
        <position position="59"/>
    </location>
</feature>
<dbReference type="InterPro" id="IPR027095">
    <property type="entry name" value="Golgin-45"/>
</dbReference>
<dbReference type="Proteomes" id="UP000676336">
    <property type="component" value="Unassembled WGS sequence"/>
</dbReference>
<feature type="coiled-coil region" evidence="1">
    <location>
        <begin position="18"/>
        <end position="45"/>
    </location>
</feature>
<dbReference type="GO" id="GO:0000139">
    <property type="term" value="C:Golgi membrane"/>
    <property type="evidence" value="ECO:0007669"/>
    <property type="project" value="TreeGrafter"/>
</dbReference>
<evidence type="ECO:0000313" key="2">
    <source>
        <dbReference type="EMBL" id="CAF4254558.1"/>
    </source>
</evidence>
<dbReference type="EMBL" id="CAJOBI010027663">
    <property type="protein sequence ID" value="CAF4254558.1"/>
    <property type="molecule type" value="Genomic_DNA"/>
</dbReference>
<dbReference type="GO" id="GO:0043001">
    <property type="term" value="P:Golgi to plasma membrane protein transport"/>
    <property type="evidence" value="ECO:0007669"/>
    <property type="project" value="InterPro"/>
</dbReference>
<evidence type="ECO:0000256" key="1">
    <source>
        <dbReference type="SAM" id="Coils"/>
    </source>
</evidence>
<accession>A0A8S2TDP7</accession>
<organism evidence="2 3">
    <name type="scientific">Rotaria magnacalcarata</name>
    <dbReference type="NCBI Taxonomy" id="392030"/>
    <lineage>
        <taxon>Eukaryota</taxon>
        <taxon>Metazoa</taxon>
        <taxon>Spiralia</taxon>
        <taxon>Gnathifera</taxon>
        <taxon>Rotifera</taxon>
        <taxon>Eurotatoria</taxon>
        <taxon>Bdelloidea</taxon>
        <taxon>Philodinida</taxon>
        <taxon>Philodinidae</taxon>
        <taxon>Rotaria</taxon>
    </lineage>
</organism>